<dbReference type="Proteomes" id="UP001632038">
    <property type="component" value="Unassembled WGS sequence"/>
</dbReference>
<dbReference type="EMBL" id="JAVIJP010000012">
    <property type="protein sequence ID" value="KAL3646573.1"/>
    <property type="molecule type" value="Genomic_DNA"/>
</dbReference>
<proteinExistence type="predicted"/>
<feature type="compositionally biased region" description="Basic and acidic residues" evidence="1">
    <location>
        <begin position="32"/>
        <end position="57"/>
    </location>
</feature>
<sequence>MENWLQLGLGDLGSSGHGPSNSGTGSGPGWEPPKELELFPQDPGEKENRPGDQRVEGSNRGPYESVLDYESARAETILEIKKEIQSIFESQNRGERLDSIDYDYMAKSIWLGKRESTVYRSYLRGVLNELKQRRADSPKYLNMIKRT</sequence>
<reference evidence="3" key="1">
    <citation type="journal article" date="2024" name="IScience">
        <title>Strigolactones Initiate the Formation of Haustorium-like Structures in Castilleja.</title>
        <authorList>
            <person name="Buerger M."/>
            <person name="Peterson D."/>
            <person name="Chory J."/>
        </authorList>
    </citation>
    <scope>NUCLEOTIDE SEQUENCE [LARGE SCALE GENOMIC DNA]</scope>
</reference>
<protein>
    <submittedName>
        <fullName evidence="2">Uncharacterized protein</fullName>
    </submittedName>
</protein>
<name>A0ABD3DWF0_9LAMI</name>
<comment type="caution">
    <text evidence="2">The sequence shown here is derived from an EMBL/GenBank/DDBJ whole genome shotgun (WGS) entry which is preliminary data.</text>
</comment>
<evidence type="ECO:0000313" key="2">
    <source>
        <dbReference type="EMBL" id="KAL3646573.1"/>
    </source>
</evidence>
<evidence type="ECO:0000313" key="3">
    <source>
        <dbReference type="Proteomes" id="UP001632038"/>
    </source>
</evidence>
<dbReference type="AlphaFoldDB" id="A0ABD3DWF0"/>
<gene>
    <name evidence="2" type="ORF">CASFOL_009540</name>
</gene>
<evidence type="ECO:0000256" key="1">
    <source>
        <dbReference type="SAM" id="MobiDB-lite"/>
    </source>
</evidence>
<accession>A0ABD3DWF0</accession>
<organism evidence="2 3">
    <name type="scientific">Castilleja foliolosa</name>
    <dbReference type="NCBI Taxonomy" id="1961234"/>
    <lineage>
        <taxon>Eukaryota</taxon>
        <taxon>Viridiplantae</taxon>
        <taxon>Streptophyta</taxon>
        <taxon>Embryophyta</taxon>
        <taxon>Tracheophyta</taxon>
        <taxon>Spermatophyta</taxon>
        <taxon>Magnoliopsida</taxon>
        <taxon>eudicotyledons</taxon>
        <taxon>Gunneridae</taxon>
        <taxon>Pentapetalae</taxon>
        <taxon>asterids</taxon>
        <taxon>lamiids</taxon>
        <taxon>Lamiales</taxon>
        <taxon>Orobanchaceae</taxon>
        <taxon>Pedicularideae</taxon>
        <taxon>Castillejinae</taxon>
        <taxon>Castilleja</taxon>
    </lineage>
</organism>
<keyword evidence="3" id="KW-1185">Reference proteome</keyword>
<feature type="region of interest" description="Disordered" evidence="1">
    <location>
        <begin position="1"/>
        <end position="63"/>
    </location>
</feature>